<keyword evidence="2" id="KW-1185">Reference proteome</keyword>
<dbReference type="AlphaFoldDB" id="H6C2I2"/>
<dbReference type="GeneID" id="20311402"/>
<protein>
    <submittedName>
        <fullName evidence="1">Uncharacterized protein</fullName>
    </submittedName>
</protein>
<dbReference type="Proteomes" id="UP000007304">
    <property type="component" value="Unassembled WGS sequence"/>
</dbReference>
<dbReference type="InParanoid" id="H6C2I2"/>
<gene>
    <name evidence="1" type="ORF">HMPREF1120_06763</name>
</gene>
<accession>H6C2I2</accession>
<evidence type="ECO:0000313" key="2">
    <source>
        <dbReference type="Proteomes" id="UP000007304"/>
    </source>
</evidence>
<proteinExistence type="predicted"/>
<dbReference type="RefSeq" id="XP_009159221.1">
    <property type="nucleotide sequence ID" value="XM_009160973.1"/>
</dbReference>
<dbReference type="HOGENOM" id="CLU_1749644_0_0_1"/>
<evidence type="ECO:0000313" key="1">
    <source>
        <dbReference type="EMBL" id="EHY58760.1"/>
    </source>
</evidence>
<dbReference type="EMBL" id="JH226134">
    <property type="protein sequence ID" value="EHY58760.1"/>
    <property type="molecule type" value="Genomic_DNA"/>
</dbReference>
<dbReference type="VEuPathDB" id="FungiDB:HMPREF1120_06763"/>
<name>H6C2I2_EXODN</name>
<reference evidence="1" key="1">
    <citation type="submission" date="2011-07" db="EMBL/GenBank/DDBJ databases">
        <title>The Genome Sequence of Exophiala (Wangiella) dermatitidis NIH/UT8656.</title>
        <authorList>
            <consortium name="The Broad Institute Genome Sequencing Platform"/>
            <person name="Cuomo C."/>
            <person name="Wang Z."/>
            <person name="Hunicke-Smith S."/>
            <person name="Szanislo P.J."/>
            <person name="Earl A."/>
            <person name="Young S.K."/>
            <person name="Zeng Q."/>
            <person name="Gargeya S."/>
            <person name="Fitzgerald M."/>
            <person name="Haas B."/>
            <person name="Abouelleil A."/>
            <person name="Alvarado L."/>
            <person name="Arachchi H.M."/>
            <person name="Berlin A."/>
            <person name="Brown A."/>
            <person name="Chapman S.B."/>
            <person name="Chen Z."/>
            <person name="Dunbar C."/>
            <person name="Freedman E."/>
            <person name="Gearin G."/>
            <person name="Gellesch M."/>
            <person name="Goldberg J."/>
            <person name="Griggs A."/>
            <person name="Gujja S."/>
            <person name="Heiman D."/>
            <person name="Howarth C."/>
            <person name="Larson L."/>
            <person name="Lui A."/>
            <person name="MacDonald P.J.P."/>
            <person name="Montmayeur A."/>
            <person name="Murphy C."/>
            <person name="Neiman D."/>
            <person name="Pearson M."/>
            <person name="Priest M."/>
            <person name="Roberts A."/>
            <person name="Saif S."/>
            <person name="Shea T."/>
            <person name="Shenoy N."/>
            <person name="Sisk P."/>
            <person name="Stolte C."/>
            <person name="Sykes S."/>
            <person name="Wortman J."/>
            <person name="Nusbaum C."/>
            <person name="Birren B."/>
        </authorList>
    </citation>
    <scope>NUCLEOTIDE SEQUENCE</scope>
    <source>
        <strain evidence="1">NIH/UT8656</strain>
    </source>
</reference>
<organism evidence="1 2">
    <name type="scientific">Exophiala dermatitidis (strain ATCC 34100 / CBS 525.76 / NIH/UT8656)</name>
    <name type="common">Black yeast</name>
    <name type="synonym">Wangiella dermatitidis</name>
    <dbReference type="NCBI Taxonomy" id="858893"/>
    <lineage>
        <taxon>Eukaryota</taxon>
        <taxon>Fungi</taxon>
        <taxon>Dikarya</taxon>
        <taxon>Ascomycota</taxon>
        <taxon>Pezizomycotina</taxon>
        <taxon>Eurotiomycetes</taxon>
        <taxon>Chaetothyriomycetidae</taxon>
        <taxon>Chaetothyriales</taxon>
        <taxon>Herpotrichiellaceae</taxon>
        <taxon>Exophiala</taxon>
    </lineage>
</organism>
<sequence length="149" mass="16219">MTTKSQSEATSAITNKRSVSLVLILAQHLGLGHDASVHRDLEEIELHGRVQRGKHLSPLEAEERCPIHVGGRQSSIGVGNTVCQGDGSSQVWPQATRIVAVHDVECLQVQLGPEQVVTQLVELVEVFAFEFAVAVLDVADIVEFRNIHV</sequence>